<dbReference type="Gene3D" id="3.40.50.1010">
    <property type="entry name" value="5'-nuclease"/>
    <property type="match status" value="1"/>
</dbReference>
<evidence type="ECO:0000313" key="5">
    <source>
        <dbReference type="EMBL" id="KAK1294916.1"/>
    </source>
</evidence>
<feature type="compositionally biased region" description="Polar residues" evidence="1">
    <location>
        <begin position="175"/>
        <end position="225"/>
    </location>
</feature>
<comment type="caution">
    <text evidence="5">The sequence shown here is derived from an EMBL/GenBank/DDBJ whole genome shotgun (WGS) entry which is preliminary data.</text>
</comment>
<dbReference type="GO" id="GO:0005777">
    <property type="term" value="C:peroxisome"/>
    <property type="evidence" value="ECO:0007669"/>
    <property type="project" value="InterPro"/>
</dbReference>
<dbReference type="GO" id="GO:0004540">
    <property type="term" value="F:RNA nuclease activity"/>
    <property type="evidence" value="ECO:0007669"/>
    <property type="project" value="InterPro"/>
</dbReference>
<dbReference type="Pfam" id="PF01936">
    <property type="entry name" value="NYN"/>
    <property type="match status" value="1"/>
</dbReference>
<keyword evidence="6" id="KW-1185">Reference proteome</keyword>
<sequence>MNGGGGSSEASAAVGEYSAAKTSVWWDIENCQVPKGSDPHMIAQNISMALAEVGYRGAVSTISAYGDTNKIPHVVQHALNSTGISLNHVPAGVKDASDKKILVDMLFWAVDNPAPANYLLISGDRDFSNALHQLRLRRYNILLAHSPNVSQALVAAAKNVWLWNSLVAGGSPLQNSDTAQAGSASVNRSGSGTLRNAVSDTSEINQSSDSEGSQAGNQNNTNTAKVSKAKSQRRVTSQPNISRTSSSESVVGFQCHTNENSDNCNQKSDYVMQPGNNAHRSSPPIPNFAQPNSSCSSAPQTSSLTSSPGRPNQPAYMERRQNMEAPHQFFIAPRPTTQSGPTHNINPPHCDYIRNNPHNFQYPPRPNDFPPPQGAFPPDNMFRPNFEPRAQGFHLPPPQFCGPNWPSFTPTHPSNLPNFNQLDISEHPRRGPHNMPNFPHNTVSHNGQPFNTGSIHTRPFPNGPEFRPSLSRGVSNAGSFGQNGFPESSPVIHSQMGNILLALDALKKDKMAPTIENIADCIRYGEMSLKNFDVRMALNLALERELVVKHKLGNLILYIGKKDNMWKCVNPLDTSVKHPKTIWKDIQKYLSSSEGRNAIMASECRYHAATILKKLSCLENLVLGDILNVLSVITAVKKWIVPHKSGWKPLSFSLAQADPTGAVASN</sequence>
<evidence type="ECO:0000256" key="1">
    <source>
        <dbReference type="SAM" id="MobiDB-lite"/>
    </source>
</evidence>
<feature type="domain" description="DUF7625" evidence="4">
    <location>
        <begin position="482"/>
        <end position="574"/>
    </location>
</feature>
<dbReference type="Pfam" id="PF24620">
    <property type="entry name" value="DUF7625"/>
    <property type="match status" value="1"/>
</dbReference>
<feature type="domain" description="NYN" evidence="2">
    <location>
        <begin position="21"/>
        <end position="159"/>
    </location>
</feature>
<dbReference type="InterPro" id="IPR056042">
    <property type="entry name" value="DUF7625"/>
</dbReference>
<feature type="region of interest" description="Disordered" evidence="1">
    <location>
        <begin position="175"/>
        <end position="315"/>
    </location>
</feature>
<protein>
    <recommendedName>
        <fullName evidence="7">NYN domain-containing protein</fullName>
    </recommendedName>
</protein>
<dbReference type="InterPro" id="IPR025677">
    <property type="entry name" value="OST-HTH-assoc_dom"/>
</dbReference>
<dbReference type="CDD" id="cd10910">
    <property type="entry name" value="PIN_limkain_b1_N_like"/>
    <property type="match status" value="1"/>
</dbReference>
<dbReference type="EMBL" id="JAUJYO010000016">
    <property type="protein sequence ID" value="KAK1294916.1"/>
    <property type="molecule type" value="Genomic_DNA"/>
</dbReference>
<organism evidence="5 6">
    <name type="scientific">Acorus calamus</name>
    <name type="common">Sweet flag</name>
    <dbReference type="NCBI Taxonomy" id="4465"/>
    <lineage>
        <taxon>Eukaryota</taxon>
        <taxon>Viridiplantae</taxon>
        <taxon>Streptophyta</taxon>
        <taxon>Embryophyta</taxon>
        <taxon>Tracheophyta</taxon>
        <taxon>Spermatophyta</taxon>
        <taxon>Magnoliopsida</taxon>
        <taxon>Liliopsida</taxon>
        <taxon>Acoraceae</taxon>
        <taxon>Acorus</taxon>
    </lineage>
</organism>
<reference evidence="5" key="1">
    <citation type="journal article" date="2023" name="Nat. Commun.">
        <title>Diploid and tetraploid genomes of Acorus and the evolution of monocots.</title>
        <authorList>
            <person name="Ma L."/>
            <person name="Liu K.W."/>
            <person name="Li Z."/>
            <person name="Hsiao Y.Y."/>
            <person name="Qi Y."/>
            <person name="Fu T."/>
            <person name="Tang G.D."/>
            <person name="Zhang D."/>
            <person name="Sun W.H."/>
            <person name="Liu D.K."/>
            <person name="Li Y."/>
            <person name="Chen G.Z."/>
            <person name="Liu X.D."/>
            <person name="Liao X.Y."/>
            <person name="Jiang Y.T."/>
            <person name="Yu X."/>
            <person name="Hao Y."/>
            <person name="Huang J."/>
            <person name="Zhao X.W."/>
            <person name="Ke S."/>
            <person name="Chen Y.Y."/>
            <person name="Wu W.L."/>
            <person name="Hsu J.L."/>
            <person name="Lin Y.F."/>
            <person name="Huang M.D."/>
            <person name="Li C.Y."/>
            <person name="Huang L."/>
            <person name="Wang Z.W."/>
            <person name="Zhao X."/>
            <person name="Zhong W.Y."/>
            <person name="Peng D.H."/>
            <person name="Ahmad S."/>
            <person name="Lan S."/>
            <person name="Zhang J.S."/>
            <person name="Tsai W.C."/>
            <person name="Van de Peer Y."/>
            <person name="Liu Z.J."/>
        </authorList>
    </citation>
    <scope>NUCLEOTIDE SEQUENCE</scope>
    <source>
        <strain evidence="5">CP</strain>
    </source>
</reference>
<dbReference type="Proteomes" id="UP001180020">
    <property type="component" value="Unassembled WGS sequence"/>
</dbReference>
<evidence type="ECO:0000313" key="6">
    <source>
        <dbReference type="Proteomes" id="UP001180020"/>
    </source>
</evidence>
<dbReference type="Pfam" id="PF14418">
    <property type="entry name" value="OHA"/>
    <property type="match status" value="1"/>
</dbReference>
<dbReference type="PANTHER" id="PTHR14379">
    <property type="entry name" value="LIMKAIN B LKAP"/>
    <property type="match status" value="1"/>
</dbReference>
<feature type="domain" description="OST-HTH associated" evidence="3">
    <location>
        <begin position="601"/>
        <end position="656"/>
    </location>
</feature>
<reference evidence="5" key="2">
    <citation type="submission" date="2023-06" db="EMBL/GenBank/DDBJ databases">
        <authorList>
            <person name="Ma L."/>
            <person name="Liu K.-W."/>
            <person name="Li Z."/>
            <person name="Hsiao Y.-Y."/>
            <person name="Qi Y."/>
            <person name="Fu T."/>
            <person name="Tang G."/>
            <person name="Zhang D."/>
            <person name="Sun W.-H."/>
            <person name="Liu D.-K."/>
            <person name="Li Y."/>
            <person name="Chen G.-Z."/>
            <person name="Liu X.-D."/>
            <person name="Liao X.-Y."/>
            <person name="Jiang Y.-T."/>
            <person name="Yu X."/>
            <person name="Hao Y."/>
            <person name="Huang J."/>
            <person name="Zhao X.-W."/>
            <person name="Ke S."/>
            <person name="Chen Y.-Y."/>
            <person name="Wu W.-L."/>
            <person name="Hsu J.-L."/>
            <person name="Lin Y.-F."/>
            <person name="Huang M.-D."/>
            <person name="Li C.-Y."/>
            <person name="Huang L."/>
            <person name="Wang Z.-W."/>
            <person name="Zhao X."/>
            <person name="Zhong W.-Y."/>
            <person name="Peng D.-H."/>
            <person name="Ahmad S."/>
            <person name="Lan S."/>
            <person name="Zhang J.-S."/>
            <person name="Tsai W.-C."/>
            <person name="Van De Peer Y."/>
            <person name="Liu Z.-J."/>
        </authorList>
    </citation>
    <scope>NUCLEOTIDE SEQUENCE</scope>
    <source>
        <strain evidence="5">CP</strain>
        <tissue evidence="5">Leaves</tissue>
    </source>
</reference>
<dbReference type="InterPro" id="IPR021139">
    <property type="entry name" value="NYN"/>
</dbReference>
<evidence type="ECO:0000259" key="4">
    <source>
        <dbReference type="Pfam" id="PF24620"/>
    </source>
</evidence>
<evidence type="ECO:0000259" key="2">
    <source>
        <dbReference type="Pfam" id="PF01936"/>
    </source>
</evidence>
<proteinExistence type="predicted"/>
<dbReference type="PANTHER" id="PTHR14379:SF3">
    <property type="entry name" value="MEIOSIS REGULATOR AND MRNA STABILITY FACTOR 1"/>
    <property type="match status" value="1"/>
</dbReference>
<feature type="compositionally biased region" description="Polar residues" evidence="1">
    <location>
        <begin position="234"/>
        <end position="280"/>
    </location>
</feature>
<accession>A0AAV9D1Z5</accession>
<gene>
    <name evidence="5" type="ORF">QJS10_CPA16g01755</name>
</gene>
<dbReference type="AlphaFoldDB" id="A0AAV9D1Z5"/>
<name>A0AAV9D1Z5_ACOCL</name>
<dbReference type="GO" id="GO:0010468">
    <property type="term" value="P:regulation of gene expression"/>
    <property type="evidence" value="ECO:0007669"/>
    <property type="project" value="InterPro"/>
</dbReference>
<evidence type="ECO:0008006" key="7">
    <source>
        <dbReference type="Google" id="ProtNLM"/>
    </source>
</evidence>
<feature type="compositionally biased region" description="Low complexity" evidence="1">
    <location>
        <begin position="293"/>
        <end position="307"/>
    </location>
</feature>
<dbReference type="InterPro" id="IPR024768">
    <property type="entry name" value="Marf1"/>
</dbReference>
<evidence type="ECO:0000259" key="3">
    <source>
        <dbReference type="Pfam" id="PF14418"/>
    </source>
</evidence>